<keyword evidence="1" id="KW-0802">TPR repeat</keyword>
<keyword evidence="3" id="KW-1185">Reference proteome</keyword>
<dbReference type="InterPro" id="IPR019734">
    <property type="entry name" value="TPR_rpt"/>
</dbReference>
<dbReference type="EMBL" id="JABGBW010000003">
    <property type="protein sequence ID" value="MBC2576134.1"/>
    <property type="molecule type" value="Genomic_DNA"/>
</dbReference>
<feature type="repeat" description="TPR" evidence="1">
    <location>
        <begin position="35"/>
        <end position="68"/>
    </location>
</feature>
<comment type="caution">
    <text evidence="2">The sequence shown here is derived from an EMBL/GenBank/DDBJ whole genome shotgun (WGS) entry which is preliminary data.</text>
</comment>
<dbReference type="SUPFAM" id="SSF48452">
    <property type="entry name" value="TPR-like"/>
    <property type="match status" value="1"/>
</dbReference>
<dbReference type="Gene3D" id="1.25.40.10">
    <property type="entry name" value="Tetratricopeptide repeat domain"/>
    <property type="match status" value="1"/>
</dbReference>
<reference evidence="2 3" key="1">
    <citation type="submission" date="2020-05" db="EMBL/GenBank/DDBJ databases">
        <title>Draft genome of xy-202 and genomic insight in genome of the genus Peptostreptococcus.</title>
        <authorList>
            <person name="Zhang Z."/>
        </authorList>
    </citation>
    <scope>NUCLEOTIDE SEQUENCE [LARGE SCALE GENOMIC DNA]</scope>
    <source>
        <strain evidence="2 3">DSM 27025</strain>
    </source>
</reference>
<name>A0ABR6TL56_9FIRM</name>
<gene>
    <name evidence="2" type="ORF">HLB29_05490</name>
</gene>
<evidence type="ECO:0008006" key="4">
    <source>
        <dbReference type="Google" id="ProtNLM"/>
    </source>
</evidence>
<dbReference type="InterPro" id="IPR011990">
    <property type="entry name" value="TPR-like_helical_dom_sf"/>
</dbReference>
<protein>
    <recommendedName>
        <fullName evidence="4">Tetratricopeptide repeat protein</fullName>
    </recommendedName>
</protein>
<evidence type="ECO:0000313" key="2">
    <source>
        <dbReference type="EMBL" id="MBC2576134.1"/>
    </source>
</evidence>
<sequence length="143" mass="16996">MMSTYNDYAYQRELFNSGNFRRLYESLNKFVEKDAEWYFLRGLSAMKLGFYEEGEDYIKRAKYMNPENQEYKEAYEQYINYRDGYNNRANFYNNSRHRMNNPGCCCCCSDCCCCGDDCCENLCKLWLCDSCCECMGGDLIECC</sequence>
<proteinExistence type="predicted"/>
<dbReference type="PROSITE" id="PS50005">
    <property type="entry name" value="TPR"/>
    <property type="match status" value="1"/>
</dbReference>
<organism evidence="2 3">
    <name type="scientific">Peptostreptococcus canis</name>
    <dbReference type="NCBI Taxonomy" id="1159213"/>
    <lineage>
        <taxon>Bacteria</taxon>
        <taxon>Bacillati</taxon>
        <taxon>Bacillota</taxon>
        <taxon>Clostridia</taxon>
        <taxon>Peptostreptococcales</taxon>
        <taxon>Peptostreptococcaceae</taxon>
        <taxon>Peptostreptococcus</taxon>
    </lineage>
</organism>
<evidence type="ECO:0000256" key="1">
    <source>
        <dbReference type="PROSITE-ProRule" id="PRU00339"/>
    </source>
</evidence>
<evidence type="ECO:0000313" key="3">
    <source>
        <dbReference type="Proteomes" id="UP000713904"/>
    </source>
</evidence>
<accession>A0ABR6TL56</accession>
<dbReference type="Proteomes" id="UP000713904">
    <property type="component" value="Unassembled WGS sequence"/>
</dbReference>